<evidence type="ECO:0000256" key="1">
    <source>
        <dbReference type="SAM" id="MobiDB-lite"/>
    </source>
</evidence>
<protein>
    <submittedName>
        <fullName evidence="2">Uncharacterized protein</fullName>
    </submittedName>
</protein>
<reference evidence="2 3" key="1">
    <citation type="journal article" date="2012" name="PLoS ONE">
        <title>Evolution of Burkholderia pseudomallei in recurrent melioidosis.</title>
        <authorList>
            <person name="Hayden H.S."/>
            <person name="Lim R."/>
            <person name="Brittnacher M.J."/>
            <person name="Sims E.H."/>
            <person name="Ramage E.R."/>
            <person name="Fong C."/>
            <person name="Wu Z."/>
            <person name="Crist E."/>
            <person name="Chang J."/>
            <person name="Zhou Y."/>
            <person name="Radey M."/>
            <person name="Rohmer L."/>
            <person name="Haugen E."/>
            <person name="Gillett W."/>
            <person name="Wuthiekanun V."/>
            <person name="Peacock S.J."/>
            <person name="Kaul R."/>
            <person name="Miller S.I."/>
            <person name="Manoil C."/>
            <person name="Jacobs M.A."/>
        </authorList>
    </citation>
    <scope>NUCLEOTIDE SEQUENCE [LARGE SCALE GENOMIC DNA]</scope>
    <source>
        <strain evidence="2 3">1026b</strain>
    </source>
</reference>
<accession>A0A0H3I168</accession>
<proteinExistence type="predicted"/>
<dbReference type="Proteomes" id="UP000010087">
    <property type="component" value="Chromosome 2"/>
</dbReference>
<evidence type="ECO:0000313" key="3">
    <source>
        <dbReference type="Proteomes" id="UP000010087"/>
    </source>
</evidence>
<feature type="region of interest" description="Disordered" evidence="1">
    <location>
        <begin position="23"/>
        <end position="50"/>
    </location>
</feature>
<dbReference type="AlphaFoldDB" id="A0A0H3I168"/>
<sequence length="50" mass="5764">MTYISTHIHHTLQAIMINKPPHHNLYQSDSLQTNRSTDYGTPNKQCQNGK</sequence>
<dbReference type="KEGG" id="bpz:BP1026B_II1878"/>
<feature type="compositionally biased region" description="Polar residues" evidence="1">
    <location>
        <begin position="25"/>
        <end position="50"/>
    </location>
</feature>
<dbReference type="EMBL" id="CP002834">
    <property type="protein sequence ID" value="AFI70111.1"/>
    <property type="molecule type" value="Genomic_DNA"/>
</dbReference>
<gene>
    <name evidence="2" type="ordered locus">BP1026B_II1878</name>
</gene>
<evidence type="ECO:0000313" key="2">
    <source>
        <dbReference type="EMBL" id="AFI70111.1"/>
    </source>
</evidence>
<organism evidence="2 3">
    <name type="scientific">Burkholderia pseudomallei (strain 1026b)</name>
    <dbReference type="NCBI Taxonomy" id="884204"/>
    <lineage>
        <taxon>Bacteria</taxon>
        <taxon>Pseudomonadati</taxon>
        <taxon>Pseudomonadota</taxon>
        <taxon>Betaproteobacteria</taxon>
        <taxon>Burkholderiales</taxon>
        <taxon>Burkholderiaceae</taxon>
        <taxon>Burkholderia</taxon>
        <taxon>pseudomallei group</taxon>
    </lineage>
</organism>
<name>A0A0H3I168_BURP2</name>